<proteinExistence type="predicted"/>
<protein>
    <submittedName>
        <fullName evidence="1">Uncharacterized protein</fullName>
    </submittedName>
</protein>
<name>A0A1Y1HM87_KLENI</name>
<dbReference type="OrthoDB" id="1911461at2759"/>
<accession>A0A1Y1HM87</accession>
<dbReference type="Proteomes" id="UP000054558">
    <property type="component" value="Unassembled WGS sequence"/>
</dbReference>
<evidence type="ECO:0000313" key="1">
    <source>
        <dbReference type="EMBL" id="GAQ78802.1"/>
    </source>
</evidence>
<dbReference type="EMBL" id="DF236968">
    <property type="protein sequence ID" value="GAQ78802.1"/>
    <property type="molecule type" value="Genomic_DNA"/>
</dbReference>
<dbReference type="AlphaFoldDB" id="A0A1Y1HM87"/>
<evidence type="ECO:0000313" key="2">
    <source>
        <dbReference type="Proteomes" id="UP000054558"/>
    </source>
</evidence>
<gene>
    <name evidence="1" type="ORF">KFL_000190210</name>
</gene>
<sequence>MSSRRASNGLIAGGLILFAVGGMSLPFFLSKRTPSLSDSNRPLSPDAVGRGPYVNSEFCNLYYLSGEHVLKTLVLTSAGRRGIRPSKWTADEGLQLGRQSSVSLSGEAS</sequence>
<organism evidence="1 2">
    <name type="scientific">Klebsormidium nitens</name>
    <name type="common">Green alga</name>
    <name type="synonym">Ulothrix nitens</name>
    <dbReference type="NCBI Taxonomy" id="105231"/>
    <lineage>
        <taxon>Eukaryota</taxon>
        <taxon>Viridiplantae</taxon>
        <taxon>Streptophyta</taxon>
        <taxon>Klebsormidiophyceae</taxon>
        <taxon>Klebsormidiales</taxon>
        <taxon>Klebsormidiaceae</taxon>
        <taxon>Klebsormidium</taxon>
    </lineage>
</organism>
<reference evidence="1 2" key="1">
    <citation type="journal article" date="2014" name="Nat. Commun.">
        <title>Klebsormidium flaccidum genome reveals primary factors for plant terrestrial adaptation.</title>
        <authorList>
            <person name="Hori K."/>
            <person name="Maruyama F."/>
            <person name="Fujisawa T."/>
            <person name="Togashi T."/>
            <person name="Yamamoto N."/>
            <person name="Seo M."/>
            <person name="Sato S."/>
            <person name="Yamada T."/>
            <person name="Mori H."/>
            <person name="Tajima N."/>
            <person name="Moriyama T."/>
            <person name="Ikeuchi M."/>
            <person name="Watanabe M."/>
            <person name="Wada H."/>
            <person name="Kobayashi K."/>
            <person name="Saito M."/>
            <person name="Masuda T."/>
            <person name="Sasaki-Sekimoto Y."/>
            <person name="Mashiguchi K."/>
            <person name="Awai K."/>
            <person name="Shimojima M."/>
            <person name="Masuda S."/>
            <person name="Iwai M."/>
            <person name="Nobusawa T."/>
            <person name="Narise T."/>
            <person name="Kondo S."/>
            <person name="Saito H."/>
            <person name="Sato R."/>
            <person name="Murakawa M."/>
            <person name="Ihara Y."/>
            <person name="Oshima-Yamada Y."/>
            <person name="Ohtaka K."/>
            <person name="Satoh M."/>
            <person name="Sonobe K."/>
            <person name="Ishii M."/>
            <person name="Ohtani R."/>
            <person name="Kanamori-Sato M."/>
            <person name="Honoki R."/>
            <person name="Miyazaki D."/>
            <person name="Mochizuki H."/>
            <person name="Umetsu J."/>
            <person name="Higashi K."/>
            <person name="Shibata D."/>
            <person name="Kamiya Y."/>
            <person name="Sato N."/>
            <person name="Nakamura Y."/>
            <person name="Tabata S."/>
            <person name="Ida S."/>
            <person name="Kurokawa K."/>
            <person name="Ohta H."/>
        </authorList>
    </citation>
    <scope>NUCLEOTIDE SEQUENCE [LARGE SCALE GENOMIC DNA]</scope>
    <source>
        <strain evidence="1 2">NIES-2285</strain>
    </source>
</reference>
<keyword evidence="2" id="KW-1185">Reference proteome</keyword>